<evidence type="ECO:0000259" key="2">
    <source>
        <dbReference type="Pfam" id="PF05970"/>
    </source>
</evidence>
<dbReference type="GO" id="GO:0005524">
    <property type="term" value="F:ATP binding"/>
    <property type="evidence" value="ECO:0007669"/>
    <property type="project" value="UniProtKB-KW"/>
</dbReference>
<feature type="domain" description="DNA helicase Pif1-like DEAD-box helicase" evidence="2">
    <location>
        <begin position="27"/>
        <end position="82"/>
    </location>
</feature>
<dbReference type="EC" id="5.6.2.3" evidence="1"/>
<comment type="similarity">
    <text evidence="1">Belongs to the helicase family.</text>
</comment>
<sequence length="83" mass="9544">MDYRPLPLDNHMNPRLHEYEGEQLYSQLNDDQRATADEILLSYSSTHSKLHFIDGPGGSGKTFLYNALYHICKGRDYNVIRAA</sequence>
<accession>A0A0N4XFG9</accession>
<dbReference type="InterPro" id="IPR010285">
    <property type="entry name" value="DNA_helicase_pif1-like_DEAD"/>
</dbReference>
<dbReference type="GO" id="GO:0000723">
    <property type="term" value="P:telomere maintenance"/>
    <property type="evidence" value="ECO:0007669"/>
    <property type="project" value="InterPro"/>
</dbReference>
<dbReference type="EMBL" id="UYSL01000930">
    <property type="protein sequence ID" value="VDL64611.1"/>
    <property type="molecule type" value="Genomic_DNA"/>
</dbReference>
<evidence type="ECO:0000313" key="4">
    <source>
        <dbReference type="Proteomes" id="UP000271162"/>
    </source>
</evidence>
<dbReference type="GO" id="GO:0043139">
    <property type="term" value="F:5'-3' DNA helicase activity"/>
    <property type="evidence" value="ECO:0007669"/>
    <property type="project" value="UniProtKB-EC"/>
</dbReference>
<protein>
    <recommendedName>
        <fullName evidence="1">ATP-dependent DNA helicase</fullName>
        <ecNumber evidence="1">5.6.2.3</ecNumber>
    </recommendedName>
</protein>
<dbReference type="STRING" id="27835.A0A0N4XFG9"/>
<organism evidence="5">
    <name type="scientific">Nippostrongylus brasiliensis</name>
    <name type="common">Rat hookworm</name>
    <dbReference type="NCBI Taxonomy" id="27835"/>
    <lineage>
        <taxon>Eukaryota</taxon>
        <taxon>Metazoa</taxon>
        <taxon>Ecdysozoa</taxon>
        <taxon>Nematoda</taxon>
        <taxon>Chromadorea</taxon>
        <taxon>Rhabditida</taxon>
        <taxon>Rhabditina</taxon>
        <taxon>Rhabditomorpha</taxon>
        <taxon>Strongyloidea</taxon>
        <taxon>Heligmosomidae</taxon>
        <taxon>Nippostrongylus</taxon>
    </lineage>
</organism>
<keyword evidence="1" id="KW-0547">Nucleotide-binding</keyword>
<keyword evidence="1" id="KW-0227">DNA damage</keyword>
<dbReference type="GO" id="GO:0006310">
    <property type="term" value="P:DNA recombination"/>
    <property type="evidence" value="ECO:0007669"/>
    <property type="project" value="UniProtKB-KW"/>
</dbReference>
<reference evidence="5" key="1">
    <citation type="submission" date="2017-02" db="UniProtKB">
        <authorList>
            <consortium name="WormBaseParasite"/>
        </authorList>
    </citation>
    <scope>IDENTIFICATION</scope>
</reference>
<dbReference type="PANTHER" id="PTHR10492:SF57">
    <property type="entry name" value="ATP-DEPENDENT DNA HELICASE"/>
    <property type="match status" value="1"/>
</dbReference>
<dbReference type="SUPFAM" id="SSF52540">
    <property type="entry name" value="P-loop containing nucleoside triphosphate hydrolases"/>
    <property type="match status" value="1"/>
</dbReference>
<dbReference type="Proteomes" id="UP000271162">
    <property type="component" value="Unassembled WGS sequence"/>
</dbReference>
<keyword evidence="1" id="KW-0234">DNA repair</keyword>
<dbReference type="Pfam" id="PF05970">
    <property type="entry name" value="PIF1"/>
    <property type="match status" value="1"/>
</dbReference>
<dbReference type="PANTHER" id="PTHR10492">
    <property type="match status" value="1"/>
</dbReference>
<dbReference type="AlphaFoldDB" id="A0A0N4XFG9"/>
<dbReference type="GO" id="GO:0016787">
    <property type="term" value="F:hydrolase activity"/>
    <property type="evidence" value="ECO:0007669"/>
    <property type="project" value="UniProtKB-KW"/>
</dbReference>
<keyword evidence="1" id="KW-0378">Hydrolase</keyword>
<name>A0A0N4XFG9_NIPBR</name>
<dbReference type="GO" id="GO:0006281">
    <property type="term" value="P:DNA repair"/>
    <property type="evidence" value="ECO:0007669"/>
    <property type="project" value="UniProtKB-KW"/>
</dbReference>
<dbReference type="Gene3D" id="3.40.50.300">
    <property type="entry name" value="P-loop containing nucleotide triphosphate hydrolases"/>
    <property type="match status" value="1"/>
</dbReference>
<gene>
    <name evidence="3" type="ORF">NBR_LOCUS1272</name>
</gene>
<keyword evidence="1" id="KW-0347">Helicase</keyword>
<keyword evidence="4" id="KW-1185">Reference proteome</keyword>
<keyword evidence="1" id="KW-0067">ATP-binding</keyword>
<evidence type="ECO:0000313" key="3">
    <source>
        <dbReference type="EMBL" id="VDL64611.1"/>
    </source>
</evidence>
<dbReference type="InterPro" id="IPR027417">
    <property type="entry name" value="P-loop_NTPase"/>
</dbReference>
<comment type="catalytic activity">
    <reaction evidence="1">
        <text>ATP + H2O = ADP + phosphate + H(+)</text>
        <dbReference type="Rhea" id="RHEA:13065"/>
        <dbReference type="ChEBI" id="CHEBI:15377"/>
        <dbReference type="ChEBI" id="CHEBI:15378"/>
        <dbReference type="ChEBI" id="CHEBI:30616"/>
        <dbReference type="ChEBI" id="CHEBI:43474"/>
        <dbReference type="ChEBI" id="CHEBI:456216"/>
        <dbReference type="EC" id="5.6.2.3"/>
    </reaction>
</comment>
<proteinExistence type="inferred from homology"/>
<keyword evidence="1" id="KW-0233">DNA recombination</keyword>
<evidence type="ECO:0000313" key="5">
    <source>
        <dbReference type="WBParaSite" id="NBR_0000127101-mRNA-1"/>
    </source>
</evidence>
<comment type="cofactor">
    <cofactor evidence="1">
        <name>Mg(2+)</name>
        <dbReference type="ChEBI" id="CHEBI:18420"/>
    </cofactor>
</comment>
<reference evidence="3 4" key="2">
    <citation type="submission" date="2018-11" db="EMBL/GenBank/DDBJ databases">
        <authorList>
            <consortium name="Pathogen Informatics"/>
        </authorList>
    </citation>
    <scope>NUCLEOTIDE SEQUENCE [LARGE SCALE GENOMIC DNA]</scope>
</reference>
<dbReference type="WBParaSite" id="NBR_0000127101-mRNA-1">
    <property type="protein sequence ID" value="NBR_0000127101-mRNA-1"/>
    <property type="gene ID" value="NBR_0000127101"/>
</dbReference>
<evidence type="ECO:0000256" key="1">
    <source>
        <dbReference type="RuleBase" id="RU363044"/>
    </source>
</evidence>